<evidence type="ECO:0000256" key="9">
    <source>
        <dbReference type="RuleBase" id="RU362011"/>
    </source>
</evidence>
<proteinExistence type="inferred from homology"/>
<dbReference type="Pfam" id="PF00571">
    <property type="entry name" value="CBS"/>
    <property type="match status" value="2"/>
</dbReference>
<evidence type="ECO:0000259" key="10">
    <source>
        <dbReference type="PROSITE" id="PS51371"/>
    </source>
</evidence>
<gene>
    <name evidence="11" type="ORF">SAMN05192534_11618</name>
</gene>
<dbReference type="OrthoDB" id="9790355at2"/>
<keyword evidence="6 9" id="KW-1133">Transmembrane helix</keyword>
<feature type="domain" description="CBS" evidence="10">
    <location>
        <begin position="206"/>
        <end position="264"/>
    </location>
</feature>
<dbReference type="InterPro" id="IPR036739">
    <property type="entry name" value="SLC41_membr_dom_sf"/>
</dbReference>
<reference evidence="11 12" key="1">
    <citation type="submission" date="2016-10" db="EMBL/GenBank/DDBJ databases">
        <authorList>
            <person name="de Groot N.N."/>
        </authorList>
    </citation>
    <scope>NUCLEOTIDE SEQUENCE [LARGE SCALE GENOMIC DNA]</scope>
    <source>
        <strain evidence="11 12">DSM 21632</strain>
    </source>
</reference>
<feature type="transmembrane region" description="Helical" evidence="9">
    <location>
        <begin position="290"/>
        <end position="308"/>
    </location>
</feature>
<dbReference type="InterPro" id="IPR046342">
    <property type="entry name" value="CBS_dom_sf"/>
</dbReference>
<dbReference type="Gene3D" id="1.10.357.20">
    <property type="entry name" value="SLC41 divalent cation transporters, integral membrane domain"/>
    <property type="match status" value="1"/>
</dbReference>
<feature type="domain" description="CBS" evidence="10">
    <location>
        <begin position="142"/>
        <end position="205"/>
    </location>
</feature>
<comment type="function">
    <text evidence="9">Acts as a magnesium transporter.</text>
</comment>
<dbReference type="Proteomes" id="UP000199163">
    <property type="component" value="Unassembled WGS sequence"/>
</dbReference>
<feature type="transmembrane region" description="Helical" evidence="9">
    <location>
        <begin position="390"/>
        <end position="415"/>
    </location>
</feature>
<keyword evidence="12" id="KW-1185">Reference proteome</keyword>
<comment type="subunit">
    <text evidence="9">Homodimer.</text>
</comment>
<dbReference type="EMBL" id="FNDK01000016">
    <property type="protein sequence ID" value="SDH94737.1"/>
    <property type="molecule type" value="Genomic_DNA"/>
</dbReference>
<dbReference type="InterPro" id="IPR038076">
    <property type="entry name" value="MgtE_N_sf"/>
</dbReference>
<evidence type="ECO:0000256" key="5">
    <source>
        <dbReference type="ARBA" id="ARBA00022842"/>
    </source>
</evidence>
<dbReference type="Pfam" id="PF03448">
    <property type="entry name" value="MgtE_N"/>
    <property type="match status" value="1"/>
</dbReference>
<evidence type="ECO:0000256" key="6">
    <source>
        <dbReference type="ARBA" id="ARBA00022989"/>
    </source>
</evidence>
<dbReference type="SUPFAM" id="SSF161093">
    <property type="entry name" value="MgtE membrane domain-like"/>
    <property type="match status" value="1"/>
</dbReference>
<dbReference type="PANTHER" id="PTHR43773:SF1">
    <property type="entry name" value="MAGNESIUM TRANSPORTER MGTE"/>
    <property type="match status" value="1"/>
</dbReference>
<keyword evidence="9" id="KW-1003">Cell membrane</keyword>
<keyword evidence="8" id="KW-0129">CBS domain</keyword>
<dbReference type="AlphaFoldDB" id="A0A1G8GK86"/>
<feature type="transmembrane region" description="Helical" evidence="9">
    <location>
        <begin position="427"/>
        <end position="450"/>
    </location>
</feature>
<evidence type="ECO:0000256" key="4">
    <source>
        <dbReference type="ARBA" id="ARBA00022692"/>
    </source>
</evidence>
<dbReference type="InterPro" id="IPR006669">
    <property type="entry name" value="MgtE_transporter"/>
</dbReference>
<accession>A0A1G8GK86</accession>
<name>A0A1G8GK86_9BACI</name>
<feature type="transmembrane region" description="Helical" evidence="9">
    <location>
        <begin position="362"/>
        <end position="384"/>
    </location>
</feature>
<dbReference type="GO" id="GO:0015095">
    <property type="term" value="F:magnesium ion transmembrane transporter activity"/>
    <property type="evidence" value="ECO:0007669"/>
    <property type="project" value="UniProtKB-UniRule"/>
</dbReference>
<keyword evidence="9" id="KW-0479">Metal-binding</keyword>
<keyword evidence="7 9" id="KW-0472">Membrane</keyword>
<dbReference type="GO" id="GO:0005886">
    <property type="term" value="C:plasma membrane"/>
    <property type="evidence" value="ECO:0007669"/>
    <property type="project" value="UniProtKB-SubCell"/>
</dbReference>
<evidence type="ECO:0000256" key="3">
    <source>
        <dbReference type="ARBA" id="ARBA00022448"/>
    </source>
</evidence>
<keyword evidence="5 9" id="KW-0460">Magnesium</keyword>
<keyword evidence="4 9" id="KW-0812">Transmembrane</keyword>
<dbReference type="Gene3D" id="1.25.60.10">
    <property type="entry name" value="MgtE N-terminal domain-like"/>
    <property type="match status" value="1"/>
</dbReference>
<dbReference type="PANTHER" id="PTHR43773">
    <property type="entry name" value="MAGNESIUM TRANSPORTER MGTE"/>
    <property type="match status" value="1"/>
</dbReference>
<dbReference type="PROSITE" id="PS51371">
    <property type="entry name" value="CBS"/>
    <property type="match status" value="2"/>
</dbReference>
<evidence type="ECO:0000313" key="11">
    <source>
        <dbReference type="EMBL" id="SDH94737.1"/>
    </source>
</evidence>
<evidence type="ECO:0000256" key="8">
    <source>
        <dbReference type="PROSITE-ProRule" id="PRU00703"/>
    </source>
</evidence>
<comment type="similarity">
    <text evidence="2 9">Belongs to the SLC41A transporter family.</text>
</comment>
<keyword evidence="3 9" id="KW-0813">Transport</keyword>
<dbReference type="InterPro" id="IPR006668">
    <property type="entry name" value="Mg_transptr_MgtE_intracell_dom"/>
</dbReference>
<evidence type="ECO:0000256" key="2">
    <source>
        <dbReference type="ARBA" id="ARBA00009749"/>
    </source>
</evidence>
<dbReference type="SUPFAM" id="SSF54631">
    <property type="entry name" value="CBS-domain pair"/>
    <property type="match status" value="1"/>
</dbReference>
<sequence>MVELNDNTREEYIHQIVKAAIEADIDTFRTMFLELHPKDQTDVFLHLEESERKRVYESLSPDEFAEVFEGLEVEEQKEIALELNDQYAADVFNNMYADDVANFLAELKQDNVTDILKAMDKEDAADVRELLAYDEETAGSIMTKEFIAIRAEDTVSDVIELLRREGPDAETIYYLYVVDANDRLAGVTSIRDLITSVSTAKIEDIMSTRVVSVNEKTDQEEVAQLIQKYDFLAAPVVSDENVLLGIVTVDDVLDVLEEEATEDLGEITASRGSTDVSLTSFQAAKKRAPWIIMLMFFGLITAEVIGTFEETLETVVLLAAFIPMIMGSAGNTGTQSLAVSVRALATGTIEKRGLSKTILREFATGLMIGVMSGAVIALLLAVFYQDLLLGGVVGISIILSLGVASVIGTTIPLIINKLHLDPAIASGPFITTLNDLISLMIYFSVATSLIQYL</sequence>
<dbReference type="STRING" id="568899.SAMN05192534_11618"/>
<dbReference type="SMART" id="SM00116">
    <property type="entry name" value="CBS"/>
    <property type="match status" value="2"/>
</dbReference>
<dbReference type="InterPro" id="IPR000644">
    <property type="entry name" value="CBS_dom"/>
</dbReference>
<protein>
    <recommendedName>
        <fullName evidence="9">Magnesium transporter MgtE</fullName>
    </recommendedName>
</protein>
<evidence type="ECO:0000256" key="7">
    <source>
        <dbReference type="ARBA" id="ARBA00023136"/>
    </source>
</evidence>
<dbReference type="InterPro" id="IPR006667">
    <property type="entry name" value="SLC41_membr_dom"/>
</dbReference>
<organism evidence="11 12">
    <name type="scientific">Alteribacillus persepolensis</name>
    <dbReference type="NCBI Taxonomy" id="568899"/>
    <lineage>
        <taxon>Bacteria</taxon>
        <taxon>Bacillati</taxon>
        <taxon>Bacillota</taxon>
        <taxon>Bacilli</taxon>
        <taxon>Bacillales</taxon>
        <taxon>Bacillaceae</taxon>
        <taxon>Alteribacillus</taxon>
    </lineage>
</organism>
<dbReference type="Pfam" id="PF01769">
    <property type="entry name" value="MgtE"/>
    <property type="match status" value="1"/>
</dbReference>
<dbReference type="GO" id="GO:0046872">
    <property type="term" value="F:metal ion binding"/>
    <property type="evidence" value="ECO:0007669"/>
    <property type="project" value="UniProtKB-KW"/>
</dbReference>
<dbReference type="Gene3D" id="3.10.580.10">
    <property type="entry name" value="CBS-domain"/>
    <property type="match status" value="1"/>
</dbReference>
<dbReference type="SMART" id="SM00924">
    <property type="entry name" value="MgtE_N"/>
    <property type="match status" value="1"/>
</dbReference>
<dbReference type="CDD" id="cd04606">
    <property type="entry name" value="CBS_pair_Mg_transporter"/>
    <property type="match status" value="1"/>
</dbReference>
<feature type="transmembrane region" description="Helical" evidence="9">
    <location>
        <begin position="314"/>
        <end position="341"/>
    </location>
</feature>
<evidence type="ECO:0000313" key="12">
    <source>
        <dbReference type="Proteomes" id="UP000199163"/>
    </source>
</evidence>
<dbReference type="NCBIfam" id="TIGR00400">
    <property type="entry name" value="mgtE"/>
    <property type="match status" value="1"/>
</dbReference>
<evidence type="ECO:0000256" key="1">
    <source>
        <dbReference type="ARBA" id="ARBA00004141"/>
    </source>
</evidence>
<comment type="subcellular location">
    <subcellularLocation>
        <location evidence="9">Cell membrane</location>
        <topology evidence="9">Multi-pass membrane protein</topology>
    </subcellularLocation>
    <subcellularLocation>
        <location evidence="1">Membrane</location>
        <topology evidence="1">Multi-pass membrane protein</topology>
    </subcellularLocation>
</comment>
<dbReference type="SUPFAM" id="SSF158791">
    <property type="entry name" value="MgtE N-terminal domain-like"/>
    <property type="match status" value="1"/>
</dbReference>